<proteinExistence type="predicted"/>
<gene>
    <name evidence="2" type="ORF">LX99_04753</name>
</gene>
<protein>
    <submittedName>
        <fullName evidence="2">Uncharacterized protein</fullName>
    </submittedName>
</protein>
<accession>A0A316GZR4</accession>
<keyword evidence="1" id="KW-1133">Transmembrane helix</keyword>
<comment type="caution">
    <text evidence="2">The sequence shown here is derived from an EMBL/GenBank/DDBJ whole genome shotgun (WGS) entry which is preliminary data.</text>
</comment>
<evidence type="ECO:0000256" key="1">
    <source>
        <dbReference type="SAM" id="Phobius"/>
    </source>
</evidence>
<evidence type="ECO:0000313" key="2">
    <source>
        <dbReference type="EMBL" id="PWK69254.1"/>
    </source>
</evidence>
<dbReference type="Proteomes" id="UP000245678">
    <property type="component" value="Unassembled WGS sequence"/>
</dbReference>
<sequence length="57" mass="6227">MTLNDVSLIGKKVLVGIIVTIVPFIIIFGGLWLGRKLLERAPKAKTSQIVQPQNSNP</sequence>
<dbReference type="EMBL" id="QGHA01000016">
    <property type="protein sequence ID" value="PWK69254.1"/>
    <property type="molecule type" value="Genomic_DNA"/>
</dbReference>
<keyword evidence="1" id="KW-0812">Transmembrane</keyword>
<keyword evidence="3" id="KW-1185">Reference proteome</keyword>
<keyword evidence="1" id="KW-0472">Membrane</keyword>
<name>A0A316GZR4_9SPHI</name>
<dbReference type="AlphaFoldDB" id="A0A316GZR4"/>
<reference evidence="2 3" key="1">
    <citation type="submission" date="2018-05" db="EMBL/GenBank/DDBJ databases">
        <title>Genomic Encyclopedia of Archaeal and Bacterial Type Strains, Phase II (KMG-II): from individual species to whole genera.</title>
        <authorList>
            <person name="Goeker M."/>
        </authorList>
    </citation>
    <scope>NUCLEOTIDE SEQUENCE [LARGE SCALE GENOMIC DNA]</scope>
    <source>
        <strain evidence="2 3">DSM 19975</strain>
    </source>
</reference>
<organism evidence="2 3">
    <name type="scientific">Mucilaginibacter oryzae</name>
    <dbReference type="NCBI Taxonomy" id="468058"/>
    <lineage>
        <taxon>Bacteria</taxon>
        <taxon>Pseudomonadati</taxon>
        <taxon>Bacteroidota</taxon>
        <taxon>Sphingobacteriia</taxon>
        <taxon>Sphingobacteriales</taxon>
        <taxon>Sphingobacteriaceae</taxon>
        <taxon>Mucilaginibacter</taxon>
    </lineage>
</organism>
<dbReference type="RefSeq" id="WP_170122779.1">
    <property type="nucleotide sequence ID" value="NZ_QGHA01000016.1"/>
</dbReference>
<feature type="transmembrane region" description="Helical" evidence="1">
    <location>
        <begin position="13"/>
        <end position="33"/>
    </location>
</feature>
<evidence type="ECO:0000313" key="3">
    <source>
        <dbReference type="Proteomes" id="UP000245678"/>
    </source>
</evidence>